<gene>
    <name evidence="4" type="primary">LOC113796991</name>
</gene>
<protein>
    <submittedName>
        <fullName evidence="4">Uncharacterized protein LOC113796991</fullName>
    </submittedName>
</protein>
<dbReference type="Proteomes" id="UP000515146">
    <property type="component" value="Unplaced"/>
</dbReference>
<keyword evidence="2" id="KW-0732">Signal</keyword>
<sequence length="360" mass="39616">MNCLIIWFVMFGICMVEGHVLPYANSIPKHLQDLYEQVSNKANQPPMVGAGVESRRNGRGLFSTLSGLGNVAAAAAAGSSLLAGKDPDDDDNIVNHLSSSSSSSSNGKGKPYAFNDVEMSALQTMISIRNIIGDLFHKVGFNLPSSLASLITRSSDPNGLDDDKHSLLSSDSSAANILSTAASKVNAGLLIRGLALSLPLLIPMANQIRRMSSDGAPLPLQPFASSSSSSSVPTSSLMAAPITFQLPQFDPYGYDRALHRRRGKRSATALSESTQRMLRRQEQQRILRYLKQMEEMYGIQQYGPQQQQQQTNEPYYLRNVFISQPQSQPQQPQQPHSHDQHNHHYQQNLFGRTRTTLFET</sequence>
<dbReference type="OrthoDB" id="6516918at2759"/>
<feature type="region of interest" description="Disordered" evidence="1">
    <location>
        <begin position="324"/>
        <end position="360"/>
    </location>
</feature>
<evidence type="ECO:0000313" key="4">
    <source>
        <dbReference type="RefSeq" id="XP_027203096.1"/>
    </source>
</evidence>
<reference evidence="4" key="1">
    <citation type="submission" date="2025-08" db="UniProtKB">
        <authorList>
            <consortium name="RefSeq"/>
        </authorList>
    </citation>
    <scope>IDENTIFICATION</scope>
    <source>
        <strain evidence="4">Airmid</strain>
    </source>
</reference>
<dbReference type="RefSeq" id="XP_027203096.1">
    <property type="nucleotide sequence ID" value="XM_027347295.1"/>
</dbReference>
<feature type="compositionally biased region" description="Low complexity" evidence="1">
    <location>
        <begin position="324"/>
        <end position="335"/>
    </location>
</feature>
<feature type="compositionally biased region" description="Polar residues" evidence="1">
    <location>
        <begin position="348"/>
        <end position="360"/>
    </location>
</feature>
<dbReference type="InParanoid" id="A0A6P6YDX5"/>
<feature type="chain" id="PRO_5028085619" evidence="2">
    <location>
        <begin position="19"/>
        <end position="360"/>
    </location>
</feature>
<evidence type="ECO:0000256" key="2">
    <source>
        <dbReference type="SAM" id="SignalP"/>
    </source>
</evidence>
<organism evidence="3 4">
    <name type="scientific">Dermatophagoides pteronyssinus</name>
    <name type="common">European house dust mite</name>
    <dbReference type="NCBI Taxonomy" id="6956"/>
    <lineage>
        <taxon>Eukaryota</taxon>
        <taxon>Metazoa</taxon>
        <taxon>Ecdysozoa</taxon>
        <taxon>Arthropoda</taxon>
        <taxon>Chelicerata</taxon>
        <taxon>Arachnida</taxon>
        <taxon>Acari</taxon>
        <taxon>Acariformes</taxon>
        <taxon>Sarcoptiformes</taxon>
        <taxon>Astigmata</taxon>
        <taxon>Psoroptidia</taxon>
        <taxon>Analgoidea</taxon>
        <taxon>Pyroglyphidae</taxon>
        <taxon>Dermatophagoidinae</taxon>
        <taxon>Dermatophagoides</taxon>
    </lineage>
</organism>
<evidence type="ECO:0000256" key="1">
    <source>
        <dbReference type="SAM" id="MobiDB-lite"/>
    </source>
</evidence>
<name>A0A6P6YDX5_DERPT</name>
<accession>A0A6P6YDX5</accession>
<proteinExistence type="predicted"/>
<feature type="signal peptide" evidence="2">
    <location>
        <begin position="1"/>
        <end position="18"/>
    </location>
</feature>
<dbReference type="AlphaFoldDB" id="A0A6P6YDX5"/>
<keyword evidence="3" id="KW-1185">Reference proteome</keyword>
<dbReference type="KEGG" id="dpte:113796991"/>
<evidence type="ECO:0000313" key="3">
    <source>
        <dbReference type="Proteomes" id="UP000515146"/>
    </source>
</evidence>